<evidence type="ECO:0000259" key="4">
    <source>
        <dbReference type="Pfam" id="PF08698"/>
    </source>
</evidence>
<dbReference type="PANTHER" id="PTHR21686">
    <property type="entry name" value="DEOXYNUCLEOTIDYLTRANSFERASE TERMINAL-INTERACTING PROTEIN 2"/>
    <property type="match status" value="1"/>
</dbReference>
<name>A0ABZ2B2H6_9TREE</name>
<proteinExistence type="predicted"/>
<dbReference type="RefSeq" id="XP_064724254.1">
    <property type="nucleotide sequence ID" value="XM_064868182.1"/>
</dbReference>
<sequence length="476" mass="52739">MPTPRVTRARSSTPLSFRTGTQLTPQPSSTAHPGSHHKTSDELALEEAASILHTPTMRHRSLGSADTDVLDGGSARALRHKRLNQVREEVEVVRERSRSPQRDEKRVEQIQGQEREEKEEEEQGQEIGNSEQTPVDGDTDDEDDEASRELMGVSTSSDDGSTQLVEEGDTTLSAPLSTGQIFSQPRDAVKSGESASESDSETQSANSSDSSSESGSDSESDSEDNSSDSDSDEDDEEGRLLQAARDAAKAYTASNRDKKEKASEADDEVVLQFDKEENEAPIPDLIVPKLPKTYLSFSKEGRAQISTPIPSASVGSSRLLSRPSLSEKTPVPELDDRPYERPLSKREKALQPRKATTSELWASIPTPRADILPQMRKDYRALALANSLDPKRFMKGGSKSEKVPESFAIGTMVETSRQIRDTTLTKDNRYRPGQVLQNLIRDQDMEGYAKRKYGDLQWSKMENGRGKGWKKRAKWQ</sequence>
<dbReference type="PANTHER" id="PTHR21686:SF12">
    <property type="entry name" value="DEOXYNUCLEOTIDYLTRANSFERASE TERMINAL-INTERACTING PROTEIN 2"/>
    <property type="match status" value="1"/>
</dbReference>
<feature type="region of interest" description="Disordered" evidence="3">
    <location>
        <begin position="301"/>
        <end position="361"/>
    </location>
</feature>
<keyword evidence="6" id="KW-1185">Reference proteome</keyword>
<dbReference type="Pfam" id="PF08698">
    <property type="entry name" value="Fcf2"/>
    <property type="match status" value="1"/>
</dbReference>
<evidence type="ECO:0000256" key="1">
    <source>
        <dbReference type="ARBA" id="ARBA00004604"/>
    </source>
</evidence>
<feature type="compositionally biased region" description="Low complexity" evidence="3">
    <location>
        <begin position="316"/>
        <end position="326"/>
    </location>
</feature>
<evidence type="ECO:0000313" key="6">
    <source>
        <dbReference type="Proteomes" id="UP001432216"/>
    </source>
</evidence>
<feature type="region of interest" description="Disordered" evidence="3">
    <location>
        <begin position="1"/>
        <end position="279"/>
    </location>
</feature>
<dbReference type="EMBL" id="CP143818">
    <property type="protein sequence ID" value="WVO25015.1"/>
    <property type="molecule type" value="Genomic_DNA"/>
</dbReference>
<feature type="compositionally biased region" description="Acidic residues" evidence="3">
    <location>
        <begin position="216"/>
        <end position="237"/>
    </location>
</feature>
<keyword evidence="2" id="KW-0539">Nucleus</keyword>
<evidence type="ECO:0000256" key="2">
    <source>
        <dbReference type="ARBA" id="ARBA00023242"/>
    </source>
</evidence>
<feature type="compositionally biased region" description="Acidic residues" evidence="3">
    <location>
        <begin position="137"/>
        <end position="146"/>
    </location>
</feature>
<reference evidence="5 6" key="1">
    <citation type="submission" date="2024-01" db="EMBL/GenBank/DDBJ databases">
        <title>Comparative genomics of Cryptococcus and Kwoniella reveals pathogenesis evolution and contrasting modes of karyotype evolution via chromosome fusion or intercentromeric recombination.</title>
        <authorList>
            <person name="Coelho M.A."/>
            <person name="David-Palma M."/>
            <person name="Shea T."/>
            <person name="Bowers K."/>
            <person name="McGinley-Smith S."/>
            <person name="Mohammad A.W."/>
            <person name="Gnirke A."/>
            <person name="Yurkov A.M."/>
            <person name="Nowrousian M."/>
            <person name="Sun S."/>
            <person name="Cuomo C.A."/>
            <person name="Heitman J."/>
        </authorList>
    </citation>
    <scope>NUCLEOTIDE SEQUENCE [LARGE SCALE GENOMIC DNA]</scope>
    <source>
        <strain evidence="5 6">7685027</strain>
    </source>
</reference>
<feature type="compositionally biased region" description="Basic and acidic residues" evidence="3">
    <location>
        <begin position="255"/>
        <end position="264"/>
    </location>
</feature>
<organism evidence="5 6">
    <name type="scientific">Cryptococcus decagattii</name>
    <dbReference type="NCBI Taxonomy" id="1859122"/>
    <lineage>
        <taxon>Eukaryota</taxon>
        <taxon>Fungi</taxon>
        <taxon>Dikarya</taxon>
        <taxon>Basidiomycota</taxon>
        <taxon>Agaricomycotina</taxon>
        <taxon>Tremellomycetes</taxon>
        <taxon>Tremellales</taxon>
        <taxon>Cryptococcaceae</taxon>
        <taxon>Cryptococcus</taxon>
        <taxon>Cryptococcus gattii species complex</taxon>
    </lineage>
</organism>
<feature type="compositionally biased region" description="Polar residues" evidence="3">
    <location>
        <begin position="9"/>
        <end position="32"/>
    </location>
</feature>
<dbReference type="InterPro" id="IPR014810">
    <property type="entry name" value="Fcf2_C"/>
</dbReference>
<feature type="compositionally biased region" description="Polar residues" evidence="3">
    <location>
        <begin position="153"/>
        <end position="183"/>
    </location>
</feature>
<comment type="subcellular location">
    <subcellularLocation>
        <location evidence="1">Nucleus</location>
        <location evidence="1">Nucleolus</location>
    </subcellularLocation>
</comment>
<dbReference type="GeneID" id="89993167"/>
<protein>
    <recommendedName>
        <fullName evidence="4">Fcf2 pre-rRNA processing C-terminal domain-containing protein</fullName>
    </recommendedName>
</protein>
<feature type="compositionally biased region" description="Low complexity" evidence="3">
    <location>
        <begin position="201"/>
        <end position="215"/>
    </location>
</feature>
<evidence type="ECO:0000256" key="3">
    <source>
        <dbReference type="SAM" id="MobiDB-lite"/>
    </source>
</evidence>
<dbReference type="Proteomes" id="UP001432216">
    <property type="component" value="Chromosome 13"/>
</dbReference>
<feature type="domain" description="Fcf2 pre-rRNA processing C-terminal" evidence="4">
    <location>
        <begin position="354"/>
        <end position="452"/>
    </location>
</feature>
<gene>
    <name evidence="5" type="ORF">IAS62_006399</name>
</gene>
<feature type="compositionally biased region" description="Basic and acidic residues" evidence="3">
    <location>
        <begin position="334"/>
        <end position="350"/>
    </location>
</feature>
<feature type="compositionally biased region" description="Polar residues" evidence="3">
    <location>
        <begin position="304"/>
        <end position="315"/>
    </location>
</feature>
<evidence type="ECO:0000313" key="5">
    <source>
        <dbReference type="EMBL" id="WVO25015.1"/>
    </source>
</evidence>
<accession>A0ABZ2B2H6</accession>
<feature type="compositionally biased region" description="Basic and acidic residues" evidence="3">
    <location>
        <begin position="85"/>
        <end position="116"/>
    </location>
</feature>
<dbReference type="InterPro" id="IPR039883">
    <property type="entry name" value="Fcf2/DNTTIP2"/>
</dbReference>